<comment type="caution">
    <text evidence="1">The sequence shown here is derived from an EMBL/GenBank/DDBJ whole genome shotgun (WGS) entry which is preliminary data.</text>
</comment>
<evidence type="ECO:0000313" key="1">
    <source>
        <dbReference type="EMBL" id="MDX8036576.1"/>
    </source>
</evidence>
<evidence type="ECO:0000313" key="2">
    <source>
        <dbReference type="Proteomes" id="UP001285521"/>
    </source>
</evidence>
<name>A0ABU4TEG2_9PSEU</name>
<organism evidence="1 2">
    <name type="scientific">Lentzea miocenica</name>
    <dbReference type="NCBI Taxonomy" id="3095431"/>
    <lineage>
        <taxon>Bacteria</taxon>
        <taxon>Bacillati</taxon>
        <taxon>Actinomycetota</taxon>
        <taxon>Actinomycetes</taxon>
        <taxon>Pseudonocardiales</taxon>
        <taxon>Pseudonocardiaceae</taxon>
        <taxon>Lentzea</taxon>
    </lineage>
</organism>
<keyword evidence="2" id="KW-1185">Reference proteome</keyword>
<proteinExistence type="predicted"/>
<reference evidence="1 2" key="1">
    <citation type="submission" date="2023-11" db="EMBL/GenBank/DDBJ databases">
        <title>Lentzea sokolovensis, sp. nov., Lentzea kristufkii, sp. nov., and Lentzea miocenensis, sp. nov., rare actinobacteria from Sokolov Coal Basin, Miocene lacustrine sediment, Czech Republic.</title>
        <authorList>
            <person name="Lara A."/>
            <person name="Kotroba L."/>
            <person name="Nouioui I."/>
            <person name="Neumann-Schaal M."/>
            <person name="Mast Y."/>
            <person name="Chronakova A."/>
        </authorList>
    </citation>
    <scope>NUCLEOTIDE SEQUENCE [LARGE SCALE GENOMIC DNA]</scope>
    <source>
        <strain evidence="1 2">BCCO 10_0856</strain>
    </source>
</reference>
<evidence type="ECO:0008006" key="3">
    <source>
        <dbReference type="Google" id="ProtNLM"/>
    </source>
</evidence>
<dbReference type="RefSeq" id="WP_319971570.1">
    <property type="nucleotide sequence ID" value="NZ_JAXAVW010000046.1"/>
</dbReference>
<gene>
    <name evidence="1" type="ORF">SK803_40825</name>
</gene>
<dbReference type="Proteomes" id="UP001285521">
    <property type="component" value="Unassembled WGS sequence"/>
</dbReference>
<reference evidence="1 2" key="2">
    <citation type="submission" date="2023-11" db="EMBL/GenBank/DDBJ databases">
        <authorList>
            <person name="Lara A.C."/>
            <person name="Chronakova A."/>
        </authorList>
    </citation>
    <scope>NUCLEOTIDE SEQUENCE [LARGE SCALE GENOMIC DNA]</scope>
    <source>
        <strain evidence="1 2">BCCO 10_0856</strain>
    </source>
</reference>
<protein>
    <recommendedName>
        <fullName evidence="3">Looped-hinge helix DNA binding domain-containing protein, AbrB family</fullName>
    </recommendedName>
</protein>
<accession>A0ABU4TEG2</accession>
<sequence>MNRQIALPKALTDRVRLQPGDQVYVLEDERNPGVLAIVPVERITEWLRLGREAEKRLDVDEREKASRDD</sequence>
<dbReference type="EMBL" id="JAXAVW010000046">
    <property type="protein sequence ID" value="MDX8036576.1"/>
    <property type="molecule type" value="Genomic_DNA"/>
</dbReference>